<evidence type="ECO:0000256" key="1">
    <source>
        <dbReference type="SAM" id="Phobius"/>
    </source>
</evidence>
<dbReference type="KEGG" id="tpol:Mal48_35120"/>
<dbReference type="RefSeq" id="WP_145201898.1">
    <property type="nucleotide sequence ID" value="NZ_CP036267.1"/>
</dbReference>
<feature type="transmembrane region" description="Helical" evidence="1">
    <location>
        <begin position="108"/>
        <end position="129"/>
    </location>
</feature>
<keyword evidence="1" id="KW-0812">Transmembrane</keyword>
<evidence type="ECO:0000313" key="3">
    <source>
        <dbReference type="Proteomes" id="UP000315724"/>
    </source>
</evidence>
<sequence length="270" mass="30216">MTTCETFRQRLDQRVEERDDLTPEIVDHFRSCDSPECQNHFAEYQLLNAAIKDWKAVLPQIDFVDAVVGDVKPTMKPVMVNAPTPPQARSQFESLNHSQSAESRTTSLVSLTTVLAVLSLCILLVIGTVPRSIRQVAQNPPVQETSLATNGIETDVEKNEMQAEAELRELGKTYGSWVQGAANKLTDTMSVGFNDASVQPKKSHDWFTNLSEQMEPIESKLDATFKLILEENSSEMDDQTFAPTRSQNEYLGLFLSKSMSLKPLFTLMLV</sequence>
<keyword evidence="3" id="KW-1185">Reference proteome</keyword>
<keyword evidence="1" id="KW-0472">Membrane</keyword>
<dbReference type="Proteomes" id="UP000315724">
    <property type="component" value="Chromosome"/>
</dbReference>
<dbReference type="EMBL" id="CP036267">
    <property type="protein sequence ID" value="QDT34252.1"/>
    <property type="molecule type" value="Genomic_DNA"/>
</dbReference>
<dbReference type="AlphaFoldDB" id="A0A517QRJ5"/>
<organism evidence="2 3">
    <name type="scientific">Thalassoglobus polymorphus</name>
    <dbReference type="NCBI Taxonomy" id="2527994"/>
    <lineage>
        <taxon>Bacteria</taxon>
        <taxon>Pseudomonadati</taxon>
        <taxon>Planctomycetota</taxon>
        <taxon>Planctomycetia</taxon>
        <taxon>Planctomycetales</taxon>
        <taxon>Planctomycetaceae</taxon>
        <taxon>Thalassoglobus</taxon>
    </lineage>
</organism>
<keyword evidence="1" id="KW-1133">Transmembrane helix</keyword>
<proteinExistence type="predicted"/>
<accession>A0A517QRJ5</accession>
<protein>
    <submittedName>
        <fullName evidence="2">Uncharacterized protein</fullName>
    </submittedName>
</protein>
<gene>
    <name evidence="2" type="ORF">Mal48_35120</name>
</gene>
<reference evidence="2 3" key="1">
    <citation type="submission" date="2019-02" db="EMBL/GenBank/DDBJ databases">
        <title>Deep-cultivation of Planctomycetes and their phenomic and genomic characterization uncovers novel biology.</title>
        <authorList>
            <person name="Wiegand S."/>
            <person name="Jogler M."/>
            <person name="Boedeker C."/>
            <person name="Pinto D."/>
            <person name="Vollmers J."/>
            <person name="Rivas-Marin E."/>
            <person name="Kohn T."/>
            <person name="Peeters S.H."/>
            <person name="Heuer A."/>
            <person name="Rast P."/>
            <person name="Oberbeckmann S."/>
            <person name="Bunk B."/>
            <person name="Jeske O."/>
            <person name="Meyerdierks A."/>
            <person name="Storesund J.E."/>
            <person name="Kallscheuer N."/>
            <person name="Luecker S."/>
            <person name="Lage O.M."/>
            <person name="Pohl T."/>
            <person name="Merkel B.J."/>
            <person name="Hornburger P."/>
            <person name="Mueller R.-W."/>
            <person name="Bruemmer F."/>
            <person name="Labrenz M."/>
            <person name="Spormann A.M."/>
            <person name="Op den Camp H."/>
            <person name="Overmann J."/>
            <person name="Amann R."/>
            <person name="Jetten M.S.M."/>
            <person name="Mascher T."/>
            <person name="Medema M.H."/>
            <person name="Devos D.P."/>
            <person name="Kaster A.-K."/>
            <person name="Ovreas L."/>
            <person name="Rohde M."/>
            <person name="Galperin M.Y."/>
            <person name="Jogler C."/>
        </authorList>
    </citation>
    <scope>NUCLEOTIDE SEQUENCE [LARGE SCALE GENOMIC DNA]</scope>
    <source>
        <strain evidence="2 3">Mal48</strain>
    </source>
</reference>
<evidence type="ECO:0000313" key="2">
    <source>
        <dbReference type="EMBL" id="QDT34252.1"/>
    </source>
</evidence>
<name>A0A517QRJ5_9PLAN</name>